<dbReference type="EMBL" id="CP101497">
    <property type="protein sequence ID" value="UTT61589.1"/>
    <property type="molecule type" value="Genomic_DNA"/>
</dbReference>
<keyword evidence="1" id="KW-1133">Transmembrane helix</keyword>
<organism evidence="2 3">
    <name type="scientific">Microcella humidisoli</name>
    <dbReference type="NCBI Taxonomy" id="2963406"/>
    <lineage>
        <taxon>Bacteria</taxon>
        <taxon>Bacillati</taxon>
        <taxon>Actinomycetota</taxon>
        <taxon>Actinomycetes</taxon>
        <taxon>Micrococcales</taxon>
        <taxon>Microbacteriaceae</taxon>
        <taxon>Microcella</taxon>
    </lineage>
</organism>
<feature type="transmembrane region" description="Helical" evidence="1">
    <location>
        <begin position="209"/>
        <end position="233"/>
    </location>
</feature>
<name>A0ABY5FTH6_9MICO</name>
<evidence type="ECO:0000313" key="3">
    <source>
        <dbReference type="Proteomes" id="UP001060039"/>
    </source>
</evidence>
<keyword evidence="1" id="KW-0812">Transmembrane</keyword>
<dbReference type="RefSeq" id="WP_255158610.1">
    <property type="nucleotide sequence ID" value="NZ_CP101497.1"/>
</dbReference>
<protein>
    <recommendedName>
        <fullName evidence="4">DUF4337 domain-containing protein</fullName>
    </recommendedName>
</protein>
<proteinExistence type="predicted"/>
<evidence type="ECO:0000313" key="2">
    <source>
        <dbReference type="EMBL" id="UTT61589.1"/>
    </source>
</evidence>
<gene>
    <name evidence="2" type="ORF">NNL39_07810</name>
</gene>
<accession>A0ABY5FTH6</accession>
<dbReference type="Proteomes" id="UP001060039">
    <property type="component" value="Chromosome"/>
</dbReference>
<sequence length="234" mass="24948">MSSTPAPAPAEAAAAPAEKTGLRAFFGNAELLIVILLGIVSVATAWVSFQAALYDGQTAKSLSLSQSATAEAESLYLEGNQEYVQDAQTLARLTELQAQIDAGDPVAAQVYDALFFVAVSEHFGAAIERTDAINAADTEFYTSPLDDEEYQNVLFGAYGEKSEEAVELTKQADELDARGDWLTLTTVLMAISLFLLGVAAVVRARRVQYALIVIGSAIFVFAAAIMLTIPVTWV</sequence>
<feature type="transmembrane region" description="Helical" evidence="1">
    <location>
        <begin position="31"/>
        <end position="54"/>
    </location>
</feature>
<evidence type="ECO:0008006" key="4">
    <source>
        <dbReference type="Google" id="ProtNLM"/>
    </source>
</evidence>
<reference evidence="2" key="1">
    <citation type="submission" date="2022-07" db="EMBL/GenBank/DDBJ databases">
        <title>Taxonomic analysis of Microcella humidisoli nov. sp., isolated from riverside soil.</title>
        <authorList>
            <person name="Molina K.M."/>
            <person name="Kim S.B."/>
        </authorList>
    </citation>
    <scope>NUCLEOTIDE SEQUENCE</scope>
    <source>
        <strain evidence="2">MMS21-STM10</strain>
    </source>
</reference>
<keyword evidence="3" id="KW-1185">Reference proteome</keyword>
<keyword evidence="1" id="KW-0472">Membrane</keyword>
<evidence type="ECO:0000256" key="1">
    <source>
        <dbReference type="SAM" id="Phobius"/>
    </source>
</evidence>
<feature type="transmembrane region" description="Helical" evidence="1">
    <location>
        <begin position="181"/>
        <end position="202"/>
    </location>
</feature>